<keyword evidence="9" id="KW-0547">Nucleotide-binding</keyword>
<organism evidence="15">
    <name type="scientific">Glycine max</name>
    <name type="common">Soybean</name>
    <name type="synonym">Glycine hispida</name>
    <dbReference type="NCBI Taxonomy" id="3847"/>
    <lineage>
        <taxon>Eukaryota</taxon>
        <taxon>Viridiplantae</taxon>
        <taxon>Streptophyta</taxon>
        <taxon>Embryophyta</taxon>
        <taxon>Tracheophyta</taxon>
        <taxon>Spermatophyta</taxon>
        <taxon>Magnoliopsida</taxon>
        <taxon>eudicotyledons</taxon>
        <taxon>Gunneridae</taxon>
        <taxon>Pentapetalae</taxon>
        <taxon>rosids</taxon>
        <taxon>fabids</taxon>
        <taxon>Fabales</taxon>
        <taxon>Fabaceae</taxon>
        <taxon>Papilionoideae</taxon>
        <taxon>50 kb inversion clade</taxon>
        <taxon>NPAAA clade</taxon>
        <taxon>indigoferoid/millettioid clade</taxon>
        <taxon>Phaseoleae</taxon>
        <taxon>Glycine</taxon>
        <taxon>Glycine subgen. Soja</taxon>
    </lineage>
</organism>
<dbReference type="InterPro" id="IPR018109">
    <property type="entry name" value="Folylpolyglutamate_synth_CS"/>
</dbReference>
<dbReference type="EMBL" id="CM000835">
    <property type="protein sequence ID" value="KRH72097.1"/>
    <property type="molecule type" value="Genomic_DNA"/>
</dbReference>
<evidence type="ECO:0000256" key="10">
    <source>
        <dbReference type="ARBA" id="ARBA00022840"/>
    </source>
</evidence>
<evidence type="ECO:0000313" key="15">
    <source>
        <dbReference type="EMBL" id="KRH72097.1"/>
    </source>
</evidence>
<dbReference type="NCBIfam" id="TIGR01499">
    <property type="entry name" value="folC"/>
    <property type="match status" value="1"/>
</dbReference>
<evidence type="ECO:0000256" key="4">
    <source>
        <dbReference type="ARBA" id="ARBA00013025"/>
    </source>
</evidence>
<comment type="similarity">
    <text evidence="3">Belongs to the folylpolyglutamate synthase family.</text>
</comment>
<evidence type="ECO:0000256" key="11">
    <source>
        <dbReference type="ARBA" id="ARBA00022842"/>
    </source>
</evidence>
<dbReference type="GO" id="GO:0006730">
    <property type="term" value="P:one-carbon metabolic process"/>
    <property type="evidence" value="ECO:0007669"/>
    <property type="project" value="UniProtKB-KW"/>
</dbReference>
<evidence type="ECO:0000256" key="5">
    <source>
        <dbReference type="ARBA" id="ARBA00018660"/>
    </source>
</evidence>
<dbReference type="Proteomes" id="UP000008827">
    <property type="component" value="Chromosome 2"/>
</dbReference>
<comment type="pathway">
    <text evidence="2">Cofactor biosynthesis; tetrahydrofolylpolyglutamate biosynthesis.</text>
</comment>
<keyword evidence="8" id="KW-0479">Metal-binding</keyword>
<dbReference type="PANTHER" id="PTHR11136">
    <property type="entry name" value="FOLYLPOLYGLUTAMATE SYNTHASE-RELATED"/>
    <property type="match status" value="1"/>
</dbReference>
<evidence type="ECO:0000256" key="13">
    <source>
        <dbReference type="ARBA" id="ARBA00030876"/>
    </source>
</evidence>
<dbReference type="InterPro" id="IPR036615">
    <property type="entry name" value="Mur_ligase_C_dom_sf"/>
</dbReference>
<keyword evidence="6" id="KW-0554">One-carbon metabolism</keyword>
<dbReference type="GO" id="GO:0004326">
    <property type="term" value="F:tetrahydrofolylpolyglutamate synthase activity"/>
    <property type="evidence" value="ECO:0007669"/>
    <property type="project" value="UniProtKB-EC"/>
</dbReference>
<dbReference type="AlphaFoldDB" id="A0A0R0KYT5"/>
<evidence type="ECO:0000256" key="6">
    <source>
        <dbReference type="ARBA" id="ARBA00022563"/>
    </source>
</evidence>
<reference evidence="15 16" key="1">
    <citation type="journal article" date="2010" name="Nature">
        <title>Genome sequence of the palaeopolyploid soybean.</title>
        <authorList>
            <person name="Schmutz J."/>
            <person name="Cannon S.B."/>
            <person name="Schlueter J."/>
            <person name="Ma J."/>
            <person name="Mitros T."/>
            <person name="Nelson W."/>
            <person name="Hyten D.L."/>
            <person name="Song Q."/>
            <person name="Thelen J.J."/>
            <person name="Cheng J."/>
            <person name="Xu D."/>
            <person name="Hellsten U."/>
            <person name="May G.D."/>
            <person name="Yu Y."/>
            <person name="Sakurai T."/>
            <person name="Umezawa T."/>
            <person name="Bhattacharyya M.K."/>
            <person name="Sandhu D."/>
            <person name="Valliyodan B."/>
            <person name="Lindquist E."/>
            <person name="Peto M."/>
            <person name="Grant D."/>
            <person name="Shu S."/>
            <person name="Goodstein D."/>
            <person name="Barry K."/>
            <person name="Futrell-Griggs M."/>
            <person name="Abernathy B."/>
            <person name="Du J."/>
            <person name="Tian Z."/>
            <person name="Zhu L."/>
            <person name="Gill N."/>
            <person name="Joshi T."/>
            <person name="Libault M."/>
            <person name="Sethuraman A."/>
            <person name="Zhang X.-C."/>
            <person name="Shinozaki K."/>
            <person name="Nguyen H.T."/>
            <person name="Wing R.A."/>
            <person name="Cregan P."/>
            <person name="Specht J."/>
            <person name="Grimwood J."/>
            <person name="Rokhsar D."/>
            <person name="Stacey G."/>
            <person name="Shoemaker R.C."/>
            <person name="Jackson S.A."/>
        </authorList>
    </citation>
    <scope>NUCLEOTIDE SEQUENCE [LARGE SCALE GENOMIC DNA]</scope>
    <source>
        <strain evidence="16">cv. Williams 82</strain>
        <tissue evidence="15">Callus</tissue>
    </source>
</reference>
<evidence type="ECO:0000256" key="2">
    <source>
        <dbReference type="ARBA" id="ARBA00005150"/>
    </source>
</evidence>
<keyword evidence="17" id="KW-1185">Reference proteome</keyword>
<evidence type="ECO:0000256" key="8">
    <source>
        <dbReference type="ARBA" id="ARBA00022723"/>
    </source>
</evidence>
<keyword evidence="11" id="KW-0460">Magnesium</keyword>
<dbReference type="Gene3D" id="3.40.1190.10">
    <property type="entry name" value="Mur-like, catalytic domain"/>
    <property type="match status" value="1"/>
</dbReference>
<reference evidence="15" key="3">
    <citation type="submission" date="2018-07" db="EMBL/GenBank/DDBJ databases">
        <title>WGS assembly of Glycine max.</title>
        <authorList>
            <person name="Schmutz J."/>
            <person name="Cannon S."/>
            <person name="Schlueter J."/>
            <person name="Ma J."/>
            <person name="Mitros T."/>
            <person name="Nelson W."/>
            <person name="Hyten D."/>
            <person name="Song Q."/>
            <person name="Thelen J."/>
            <person name="Cheng J."/>
            <person name="Xu D."/>
            <person name="Hellsten U."/>
            <person name="May G."/>
            <person name="Yu Y."/>
            <person name="Sakurai T."/>
            <person name="Umezawa T."/>
            <person name="Bhattacharyya M."/>
            <person name="Sandhu D."/>
            <person name="Valliyodan B."/>
            <person name="Lindquist E."/>
            <person name="Peto M."/>
            <person name="Grant D."/>
            <person name="Shu S."/>
            <person name="Goodstein D."/>
            <person name="Barry K."/>
            <person name="Futrell-Griggs M."/>
            <person name="Abernathy B."/>
            <person name="Du J."/>
            <person name="Tian Z."/>
            <person name="Zhu L."/>
            <person name="Gill N."/>
            <person name="Joshi T."/>
            <person name="Libault M."/>
            <person name="Sethuraman A."/>
            <person name="Zhang X."/>
            <person name="Shinozaki K."/>
            <person name="Nguyen H."/>
            <person name="Wing R."/>
            <person name="Cregan P."/>
            <person name="Specht J."/>
            <person name="Grimwood J."/>
            <person name="Rokhsar D."/>
            <person name="Stacey G."/>
            <person name="Shoemaker R."/>
            <person name="Jackson S."/>
        </authorList>
    </citation>
    <scope>NUCLEOTIDE SEQUENCE</scope>
    <source>
        <tissue evidence="15">Callus</tissue>
    </source>
</reference>
<evidence type="ECO:0000256" key="3">
    <source>
        <dbReference type="ARBA" id="ARBA00008276"/>
    </source>
</evidence>
<evidence type="ECO:0000256" key="12">
    <source>
        <dbReference type="ARBA" id="ARBA00030592"/>
    </source>
</evidence>
<gene>
    <name evidence="16" type="primary">LOC100527932</name>
    <name evidence="15" type="ORF">GLYMA_02G191500</name>
</gene>
<dbReference type="InterPro" id="IPR001645">
    <property type="entry name" value="Folylpolyglutamate_synth"/>
</dbReference>
<comment type="catalytic activity">
    <reaction evidence="14">
        <text>(6S)-5,6,7,8-tetrahydrofolyl-(gamma-L-Glu)(n) + L-glutamate + ATP = (6S)-5,6,7,8-tetrahydrofolyl-(gamma-L-Glu)(n+1) + ADP + phosphate + H(+)</text>
        <dbReference type="Rhea" id="RHEA:10580"/>
        <dbReference type="Rhea" id="RHEA-COMP:14738"/>
        <dbReference type="Rhea" id="RHEA-COMP:14740"/>
        <dbReference type="ChEBI" id="CHEBI:15378"/>
        <dbReference type="ChEBI" id="CHEBI:29985"/>
        <dbReference type="ChEBI" id="CHEBI:30616"/>
        <dbReference type="ChEBI" id="CHEBI:43474"/>
        <dbReference type="ChEBI" id="CHEBI:141005"/>
        <dbReference type="ChEBI" id="CHEBI:456216"/>
        <dbReference type="EC" id="6.3.2.17"/>
    </reaction>
</comment>
<evidence type="ECO:0000256" key="14">
    <source>
        <dbReference type="ARBA" id="ARBA00047493"/>
    </source>
</evidence>
<dbReference type="SUPFAM" id="SSF53623">
    <property type="entry name" value="MurD-like peptide ligases, catalytic domain"/>
    <property type="match status" value="1"/>
</dbReference>
<dbReference type="ExpressionAtlas" id="A0A0R0KYT5">
    <property type="expression patterns" value="baseline and differential"/>
</dbReference>
<dbReference type="PROSITE" id="PS01012">
    <property type="entry name" value="FOLYLPOLYGLU_SYNT_2"/>
    <property type="match status" value="1"/>
</dbReference>
<name>A0A0R0KYT5_SOYBN</name>
<dbReference type="Gene3D" id="3.90.190.20">
    <property type="entry name" value="Mur ligase, C-terminal domain"/>
    <property type="match status" value="1"/>
</dbReference>
<comment type="cofactor">
    <cofactor evidence="1">
        <name>a monovalent cation</name>
        <dbReference type="ChEBI" id="CHEBI:60242"/>
    </cofactor>
</comment>
<dbReference type="Gramene" id="KRH72097">
    <property type="protein sequence ID" value="KRH72097"/>
    <property type="gene ID" value="GLYMA_02G191500"/>
</dbReference>
<dbReference type="FunFam" id="3.90.190.20:FF:000011">
    <property type="entry name" value="Folylpolyglutamate synthase"/>
    <property type="match status" value="1"/>
</dbReference>
<evidence type="ECO:0000256" key="9">
    <source>
        <dbReference type="ARBA" id="ARBA00022741"/>
    </source>
</evidence>
<dbReference type="EC" id="6.3.2.17" evidence="4"/>
<proteinExistence type="inferred from homology"/>
<dbReference type="InterPro" id="IPR036565">
    <property type="entry name" value="Mur-like_cat_sf"/>
</dbReference>
<dbReference type="SMR" id="A0A0R0KYT5"/>
<reference evidence="16" key="2">
    <citation type="submission" date="2018-02" db="UniProtKB">
        <authorList>
            <consortium name="EnsemblPlants"/>
        </authorList>
    </citation>
    <scope>IDENTIFICATION</scope>
    <source>
        <strain evidence="16">Williams 82</strain>
    </source>
</reference>
<evidence type="ECO:0000313" key="16">
    <source>
        <dbReference type="EnsemblPlants" id="KRH72097"/>
    </source>
</evidence>
<dbReference type="EnsemblPlants" id="KRH72097">
    <property type="protein sequence ID" value="KRH72097"/>
    <property type="gene ID" value="GLYMA_02G191500"/>
</dbReference>
<keyword evidence="7" id="KW-0436">Ligase</keyword>
<evidence type="ECO:0000313" key="17">
    <source>
        <dbReference type="Proteomes" id="UP000008827"/>
    </source>
</evidence>
<sequence length="608" mass="68708">MITTSNIYTKCGMVGVSHFPWGHMKSTVKTKWVYSCLPAFTSINNFAGQRFIYKTSSEVLFERESNAVTDGRLQNFPVSSYETAMEKISSLITRQRRGEKPPISNKLEIMSLYLKGSTCIFCEAILRECGFRTGVFTSPHLIDVRERFRIDGIDISEDKFLQYFWDCWNRLEENTTEQLSMPPLFLFLTILAFKIFISEQVDAAIIEVGLGGKEDSTNVIKEPTVCGITSLGMDHTEILGDTLGQIASHKAGIFKPKVPAFTVPQPPEAMDVILERAKELMVPLEVTEPFDCKQMKGLELGLSGDHQFYNAALAVSLSRCWLQRTGNWGKKYQKDSNLPDEFIRGLSTAHFSGRAQIVYDSSPNSDCSEILSKNCGGELIFYLDGAHSPESMETCAKWFSNAVKRYEISSHSSFEVENAEESLENGHFLHESKTLEQLEKSFRRILLFNCLDVRNPHILLPRLVNTCASSGIYFSRALFVPNMSKYSKVTSGASVISSDLHGIDLSWQFNLQRIWEKITHGKEMTTLLEKDFKIDNKEILPPHEFLYDDASSGCHSHNYLARSAVIPSLPLTIKWLRDCVRDHPSTRLQVLVTGSLHLVGDVLKLLKR</sequence>
<evidence type="ECO:0000256" key="7">
    <source>
        <dbReference type="ARBA" id="ARBA00022598"/>
    </source>
</evidence>
<keyword evidence="10" id="KW-0067">ATP-binding</keyword>
<dbReference type="GO" id="GO:0046872">
    <property type="term" value="F:metal ion binding"/>
    <property type="evidence" value="ECO:0007669"/>
    <property type="project" value="UniProtKB-KW"/>
</dbReference>
<evidence type="ECO:0000256" key="1">
    <source>
        <dbReference type="ARBA" id="ARBA00001944"/>
    </source>
</evidence>
<protein>
    <recommendedName>
        <fullName evidence="5">Folylpolyglutamate synthase</fullName>
        <ecNumber evidence="4">6.3.2.17</ecNumber>
    </recommendedName>
    <alternativeName>
        <fullName evidence="13">Folylpoly-gamma-glutamate synthetase</fullName>
    </alternativeName>
    <alternativeName>
        <fullName evidence="12">Tetrahydrofolylpolyglutamate synthase</fullName>
    </alternativeName>
</protein>
<dbReference type="FunFam" id="3.40.1190.10:FF:000008">
    <property type="entry name" value="Folylpolyglutamate synthase"/>
    <property type="match status" value="1"/>
</dbReference>
<dbReference type="GO" id="GO:0005524">
    <property type="term" value="F:ATP binding"/>
    <property type="evidence" value="ECO:0007669"/>
    <property type="project" value="UniProtKB-KW"/>
</dbReference>
<dbReference type="PANTHER" id="PTHR11136:SF5">
    <property type="entry name" value="FOLYLPOLYGLUTAMATE SYNTHASE, MITOCHONDRIAL"/>
    <property type="match status" value="1"/>
</dbReference>
<accession>A0A0R0KYT5</accession>